<dbReference type="EMBL" id="CM051400">
    <property type="protein sequence ID" value="KAJ4715539.1"/>
    <property type="molecule type" value="Genomic_DNA"/>
</dbReference>
<proteinExistence type="predicted"/>
<protein>
    <submittedName>
        <fullName evidence="1">Disease resistance protein (TIR-NBS-LRR class) family</fullName>
    </submittedName>
</protein>
<name>A0ACC1XVT7_MELAZ</name>
<evidence type="ECO:0000313" key="1">
    <source>
        <dbReference type="EMBL" id="KAJ4715539.1"/>
    </source>
</evidence>
<reference evidence="1 2" key="1">
    <citation type="journal article" date="2023" name="Science">
        <title>Complex scaffold remodeling in plant triterpene biosynthesis.</title>
        <authorList>
            <person name="De La Pena R."/>
            <person name="Hodgson H."/>
            <person name="Liu J.C."/>
            <person name="Stephenson M.J."/>
            <person name="Martin A.C."/>
            <person name="Owen C."/>
            <person name="Harkess A."/>
            <person name="Leebens-Mack J."/>
            <person name="Jimenez L.E."/>
            <person name="Osbourn A."/>
            <person name="Sattely E.S."/>
        </authorList>
    </citation>
    <scope>NUCLEOTIDE SEQUENCE [LARGE SCALE GENOMIC DNA]</scope>
    <source>
        <strain evidence="2">cv. JPN11</strain>
        <tissue evidence="1">Leaf</tissue>
    </source>
</reference>
<dbReference type="Proteomes" id="UP001164539">
    <property type="component" value="Chromosome 7"/>
</dbReference>
<keyword evidence="2" id="KW-1185">Reference proteome</keyword>
<gene>
    <name evidence="1" type="ORF">OWV82_013883</name>
</gene>
<sequence>MLGKKQKKTGRLAHLRQELISTILDDGNLSIGIPDLRLNFTGKRLSRKKVLIVFDDVTHAQQVEFLIKSLYRFMLGSRIIITTRDKQVLKNCIVDKIYKVKELSDDYALKLFSQYAFGQNLPEVGYKELSNKVIKYAQGVPLVLKVLGCFLFGRTIEDWESAINKLMKCPHMDIQKVLRVSYDGLDDEEKNIFLDIACFFKGEDKDLVIKFLDSSGYSAEIGISVLVDKSLIVVSNNKVMMHDLLQEMGREIVRQESVKDPGKRSRLWHHEDVYHVLTKSTGTEAIEGISLDMSKIKKIHLNVDAFNKMHKLRYFKFYSSLSEENGNKVHHVQGLESVFTELRYLHWHGYPLKSLPSNIHSGNLVSLELPYSNVQELWNGTQHLVNLKHINISHSRKLTKIPDLSLAPNVESLNLEGCTSLLETHSSIRYLKKLVILNLKQCRSLKSLPTSIHLESLKELYLDGTAINEFPSSIECLSRLVILNLEDCSRLERLPSRICKLKSLEHLNLSGCSNLEILPDELGNLEALKELKVERIAIREVPLSILCLKNLGRLSFERFKGHEQIGQILPISFGLHNLTYLKLRDCGITELPKTLGQLSSLRILLLDKNNFERIPESIILLSKLFWLSLNYCERLQSLPELPCDLSDVRAQCCTSLEQLSGLSILFTSTSWNSQVFNFINCFNLDLNSLREIVEDALSKIQLMATAWRKNNDKESHETPSGCICYPGSEIPQWFNFQSMGSSINLKLPPGWFNSNFVGFALCAVVAFQDHHEDGLGLGVFCDCKLKTEDDLVHVAEGSLFVWGDGHIGSDHIFLGYDFHMYSDCFGEYYSNNEVFIEFYLADIDGELIECCKVTNCGIRLLYTQDYNRGSFISDVGEEPHPKRLKCIRSPSQGVPFVPSVFE</sequence>
<organism evidence="1 2">
    <name type="scientific">Melia azedarach</name>
    <name type="common">Chinaberry tree</name>
    <dbReference type="NCBI Taxonomy" id="155640"/>
    <lineage>
        <taxon>Eukaryota</taxon>
        <taxon>Viridiplantae</taxon>
        <taxon>Streptophyta</taxon>
        <taxon>Embryophyta</taxon>
        <taxon>Tracheophyta</taxon>
        <taxon>Spermatophyta</taxon>
        <taxon>Magnoliopsida</taxon>
        <taxon>eudicotyledons</taxon>
        <taxon>Gunneridae</taxon>
        <taxon>Pentapetalae</taxon>
        <taxon>rosids</taxon>
        <taxon>malvids</taxon>
        <taxon>Sapindales</taxon>
        <taxon>Meliaceae</taxon>
        <taxon>Melia</taxon>
    </lineage>
</organism>
<evidence type="ECO:0000313" key="2">
    <source>
        <dbReference type="Proteomes" id="UP001164539"/>
    </source>
</evidence>
<comment type="caution">
    <text evidence="1">The sequence shown here is derived from an EMBL/GenBank/DDBJ whole genome shotgun (WGS) entry which is preliminary data.</text>
</comment>
<accession>A0ACC1XVT7</accession>